<dbReference type="SUPFAM" id="SSF56112">
    <property type="entry name" value="Protein kinase-like (PK-like)"/>
    <property type="match status" value="1"/>
</dbReference>
<evidence type="ECO:0000256" key="3">
    <source>
        <dbReference type="ARBA" id="ARBA00022527"/>
    </source>
</evidence>
<sequence length="925" mass="100346">MDIPGYKIIDRLGQGGMATVYLAIQESFEREVALKVLLPELLRDPAFGERFLREAKIVSRLVHPNIVTVYDVGVQGDHHYLSMEYVPGQDLKQLRTKLTRAEGLQVVKDIARALDYAARKGYVHRDVKPENIMLHEEDGRAVLMDFGIARPTDVASGMTQTGTAIGTPHYMSPEQAKGKPVDARSDIYSLGVVLFQLITGRVPYDADSAVAVGIKHVAEPIPRLQAPFAVFQPIVNRVLAKNPDNRYQTGAELVEDLNQIDADDLRRVDELIDLAAQRLEHADLDAPTVVSQVGDTLATSAAQAAADADDYDAVESDAVAQHWPQSGQGTPVQSIGVNRSQNPFGASHWLRNTILLAVIVSVLLFSFRQSLPAPWPATITQWHHSALDWAKAQSLPLSEPQWRWLYQLGGAEWPQVEQAVVHGDIADKTPPQSSDDAAGQTPVAAKPATPQPTSAQSARTQGLDAVLADTRPVLSEQGLRARATMTPEPQPTPLAKTETAASAIDAPAASAETAPARAAALQAAMADDLTQAAPLSAFYRDLADQPDQQALLAAGQDWVVDFYQRAIATAESAQNPELVQTLLDSWQTHFGAWVDADTVQAVQARVAQRARREALLNQAQSYLAANALSSPASGNAVDTYRTLLEEFPDSAEAQAGLRAVAERYAQLAQAKLTNADWRNAKALATRGLTVQKDHQGLRAIIGQANAMQAADRAKAERIAELNRLATAAEQAGNRYGAEGALAHYQAILALDSSHESALAAVDNAIANTRTQVNEFIAQRRFDQAQQTFDMARQRLPDHPQIQALGRTLSAAIEAAMPRIDLVRIGAQATVAFSDRQPVVQGVERTLYIGMKFHNFDETAVVQAILMDGARAIQIAQVPVVVSGAQGEKIFRIDRPVEGFAKGGYNLDLMLDNQLLLSQHFQIDNP</sequence>
<name>A0A839UR96_9GAMM</name>
<dbReference type="PROSITE" id="PS50011">
    <property type="entry name" value="PROTEIN_KINASE_DOM"/>
    <property type="match status" value="1"/>
</dbReference>
<evidence type="ECO:0000256" key="8">
    <source>
        <dbReference type="PROSITE-ProRule" id="PRU10141"/>
    </source>
</evidence>
<evidence type="ECO:0000256" key="4">
    <source>
        <dbReference type="ARBA" id="ARBA00022679"/>
    </source>
</evidence>
<evidence type="ECO:0000313" key="12">
    <source>
        <dbReference type="Proteomes" id="UP000559987"/>
    </source>
</evidence>
<dbReference type="CDD" id="cd14014">
    <property type="entry name" value="STKc_PknB_like"/>
    <property type="match status" value="1"/>
</dbReference>
<dbReference type="AlphaFoldDB" id="A0A839UR96"/>
<proteinExistence type="inferred from homology"/>
<evidence type="ECO:0000256" key="7">
    <source>
        <dbReference type="ARBA" id="ARBA00022840"/>
    </source>
</evidence>
<dbReference type="InterPro" id="IPR050660">
    <property type="entry name" value="NEK_Ser/Thr_kinase"/>
</dbReference>
<dbReference type="EC" id="2.7.11.1" evidence="2"/>
<dbReference type="InterPro" id="IPR011009">
    <property type="entry name" value="Kinase-like_dom_sf"/>
</dbReference>
<dbReference type="InterPro" id="IPR017441">
    <property type="entry name" value="Protein_kinase_ATP_BS"/>
</dbReference>
<dbReference type="Gene3D" id="3.30.200.20">
    <property type="entry name" value="Phosphorylase Kinase, domain 1"/>
    <property type="match status" value="1"/>
</dbReference>
<keyword evidence="5 8" id="KW-0547">Nucleotide-binding</keyword>
<feature type="compositionally biased region" description="Polar residues" evidence="9">
    <location>
        <begin position="451"/>
        <end position="460"/>
    </location>
</feature>
<comment type="similarity">
    <text evidence="1">Belongs to the protein kinase superfamily. NEK Ser/Thr protein kinase family. NIMA subfamily.</text>
</comment>
<keyword evidence="6 11" id="KW-0418">Kinase</keyword>
<evidence type="ECO:0000256" key="9">
    <source>
        <dbReference type="SAM" id="MobiDB-lite"/>
    </source>
</evidence>
<feature type="region of interest" description="Disordered" evidence="9">
    <location>
        <begin position="426"/>
        <end position="460"/>
    </location>
</feature>
<evidence type="ECO:0000256" key="1">
    <source>
        <dbReference type="ARBA" id="ARBA00010886"/>
    </source>
</evidence>
<evidence type="ECO:0000256" key="2">
    <source>
        <dbReference type="ARBA" id="ARBA00012513"/>
    </source>
</evidence>
<comment type="caution">
    <text evidence="11">The sequence shown here is derived from an EMBL/GenBank/DDBJ whole genome shotgun (WGS) entry which is preliminary data.</text>
</comment>
<gene>
    <name evidence="11" type="ORF">FHS30_001103</name>
</gene>
<dbReference type="PANTHER" id="PTHR43671">
    <property type="entry name" value="SERINE/THREONINE-PROTEIN KINASE NEK"/>
    <property type="match status" value="1"/>
</dbReference>
<evidence type="ECO:0000259" key="10">
    <source>
        <dbReference type="PROSITE" id="PS50011"/>
    </source>
</evidence>
<protein>
    <recommendedName>
        <fullName evidence="2">non-specific serine/threonine protein kinase</fullName>
        <ecNumber evidence="2">2.7.11.1</ecNumber>
    </recommendedName>
</protein>
<keyword evidence="7 8" id="KW-0067">ATP-binding</keyword>
<keyword evidence="4" id="KW-0808">Transferase</keyword>
<feature type="domain" description="Protein kinase" evidence="10">
    <location>
        <begin position="6"/>
        <end position="258"/>
    </location>
</feature>
<evidence type="ECO:0000256" key="5">
    <source>
        <dbReference type="ARBA" id="ARBA00022741"/>
    </source>
</evidence>
<dbReference type="Gene3D" id="1.10.510.10">
    <property type="entry name" value="Transferase(Phosphotransferase) domain 1"/>
    <property type="match status" value="1"/>
</dbReference>
<accession>A0A839UR96</accession>
<evidence type="ECO:0000313" key="11">
    <source>
        <dbReference type="EMBL" id="MBB3167927.1"/>
    </source>
</evidence>
<keyword evidence="12" id="KW-1185">Reference proteome</keyword>
<dbReference type="RefSeq" id="WP_183909047.1">
    <property type="nucleotide sequence ID" value="NZ_JACHXZ010000001.1"/>
</dbReference>
<dbReference type="InterPro" id="IPR008271">
    <property type="entry name" value="Ser/Thr_kinase_AS"/>
</dbReference>
<dbReference type="GO" id="GO:0004674">
    <property type="term" value="F:protein serine/threonine kinase activity"/>
    <property type="evidence" value="ECO:0007669"/>
    <property type="project" value="UniProtKB-KW"/>
</dbReference>
<keyword evidence="3 11" id="KW-0723">Serine/threonine-protein kinase</keyword>
<dbReference type="PANTHER" id="PTHR43671:SF13">
    <property type="entry name" value="SERINE_THREONINE-PROTEIN KINASE NEK2"/>
    <property type="match status" value="1"/>
</dbReference>
<dbReference type="FunFam" id="1.10.510.10:FF:000021">
    <property type="entry name" value="Serine/threonine protein kinase"/>
    <property type="match status" value="1"/>
</dbReference>
<organism evidence="11 12">
    <name type="scientific">Simiduia aestuariiviva</name>
    <dbReference type="NCBI Taxonomy" id="1510459"/>
    <lineage>
        <taxon>Bacteria</taxon>
        <taxon>Pseudomonadati</taxon>
        <taxon>Pseudomonadota</taxon>
        <taxon>Gammaproteobacteria</taxon>
        <taxon>Cellvibrionales</taxon>
        <taxon>Cellvibrionaceae</taxon>
        <taxon>Simiduia</taxon>
    </lineage>
</organism>
<dbReference type="Pfam" id="PF00069">
    <property type="entry name" value="Pkinase"/>
    <property type="match status" value="1"/>
</dbReference>
<dbReference type="InterPro" id="IPR000719">
    <property type="entry name" value="Prot_kinase_dom"/>
</dbReference>
<dbReference type="PROSITE" id="PS00108">
    <property type="entry name" value="PROTEIN_KINASE_ST"/>
    <property type="match status" value="1"/>
</dbReference>
<evidence type="ECO:0000256" key="6">
    <source>
        <dbReference type="ARBA" id="ARBA00022777"/>
    </source>
</evidence>
<reference evidence="11 12" key="1">
    <citation type="submission" date="2020-08" db="EMBL/GenBank/DDBJ databases">
        <title>Genomic Encyclopedia of Type Strains, Phase III (KMG-III): the genomes of soil and plant-associated and newly described type strains.</title>
        <authorList>
            <person name="Whitman W."/>
        </authorList>
    </citation>
    <scope>NUCLEOTIDE SEQUENCE [LARGE SCALE GENOMIC DNA]</scope>
    <source>
        <strain evidence="11 12">CECT 8571</strain>
    </source>
</reference>
<dbReference type="Proteomes" id="UP000559987">
    <property type="component" value="Unassembled WGS sequence"/>
</dbReference>
<dbReference type="SMART" id="SM00220">
    <property type="entry name" value="S_TKc"/>
    <property type="match status" value="1"/>
</dbReference>
<dbReference type="GO" id="GO:0005524">
    <property type="term" value="F:ATP binding"/>
    <property type="evidence" value="ECO:0007669"/>
    <property type="project" value="UniProtKB-UniRule"/>
</dbReference>
<dbReference type="PROSITE" id="PS00107">
    <property type="entry name" value="PROTEIN_KINASE_ATP"/>
    <property type="match status" value="1"/>
</dbReference>
<dbReference type="EMBL" id="JACHXZ010000001">
    <property type="protein sequence ID" value="MBB3167927.1"/>
    <property type="molecule type" value="Genomic_DNA"/>
</dbReference>
<feature type="binding site" evidence="8">
    <location>
        <position position="35"/>
    </location>
    <ligand>
        <name>ATP</name>
        <dbReference type="ChEBI" id="CHEBI:30616"/>
    </ligand>
</feature>